<dbReference type="STRING" id="1561998.A0A1I7UJ28"/>
<evidence type="ECO:0000313" key="3">
    <source>
        <dbReference type="WBParaSite" id="Csp11.Scaffold629.g9826.t1"/>
    </source>
</evidence>
<sequence length="128" mass="14732">MDDDIIDLSDDGEDDCILIEETTIVSETKDEKICNNSFHLIDAVKRKNRSEAISKEKKETSDWLAKEMEELDELMKKNQHDVFSTHGDDFGFIDLNLPSTSTSAPKKPEKRKLTEEEKEAQRVNKTEN</sequence>
<feature type="region of interest" description="Disordered" evidence="1">
    <location>
        <begin position="95"/>
        <end position="128"/>
    </location>
</feature>
<accession>A0A1I7UJ28</accession>
<dbReference type="AlphaFoldDB" id="A0A1I7UJ28"/>
<organism evidence="2 3">
    <name type="scientific">Caenorhabditis tropicalis</name>
    <dbReference type="NCBI Taxonomy" id="1561998"/>
    <lineage>
        <taxon>Eukaryota</taxon>
        <taxon>Metazoa</taxon>
        <taxon>Ecdysozoa</taxon>
        <taxon>Nematoda</taxon>
        <taxon>Chromadorea</taxon>
        <taxon>Rhabditida</taxon>
        <taxon>Rhabditina</taxon>
        <taxon>Rhabditomorpha</taxon>
        <taxon>Rhabditoidea</taxon>
        <taxon>Rhabditidae</taxon>
        <taxon>Peloderinae</taxon>
        <taxon>Caenorhabditis</taxon>
    </lineage>
</organism>
<protein>
    <submittedName>
        <fullName evidence="3">Crossover junction endonuclease MUS81</fullName>
    </submittedName>
</protein>
<dbReference type="WBParaSite" id="Csp11.Scaffold629.g9826.t1">
    <property type="protein sequence ID" value="Csp11.Scaffold629.g9826.t1"/>
    <property type="gene ID" value="Csp11.Scaffold629.g9826"/>
</dbReference>
<feature type="compositionally biased region" description="Basic and acidic residues" evidence="1">
    <location>
        <begin position="111"/>
        <end position="128"/>
    </location>
</feature>
<dbReference type="Proteomes" id="UP000095282">
    <property type="component" value="Unplaced"/>
</dbReference>
<evidence type="ECO:0000256" key="1">
    <source>
        <dbReference type="SAM" id="MobiDB-lite"/>
    </source>
</evidence>
<evidence type="ECO:0000313" key="2">
    <source>
        <dbReference type="Proteomes" id="UP000095282"/>
    </source>
</evidence>
<proteinExistence type="predicted"/>
<name>A0A1I7UJ28_9PELO</name>
<reference evidence="3" key="1">
    <citation type="submission" date="2016-11" db="UniProtKB">
        <authorList>
            <consortium name="WormBaseParasite"/>
        </authorList>
    </citation>
    <scope>IDENTIFICATION</scope>
</reference>
<keyword evidence="2" id="KW-1185">Reference proteome</keyword>